<dbReference type="PANTHER" id="PTHR47122:SF5">
    <property type="entry name" value="TRF-LIKE 8"/>
    <property type="match status" value="1"/>
</dbReference>
<dbReference type="Gene3D" id="1.10.246.220">
    <property type="match status" value="1"/>
</dbReference>
<gene>
    <name evidence="1" type="ORF">DVH24_001490</name>
</gene>
<evidence type="ECO:0000313" key="2">
    <source>
        <dbReference type="Proteomes" id="UP000290289"/>
    </source>
</evidence>
<name>A0A498K1D4_MALDO</name>
<dbReference type="AlphaFoldDB" id="A0A498K1D4"/>
<sequence>MWTASEVTTLVDSISQYGVGKWTDIKRLLFASSPYCTPLDLRVHHSFPIMGIICSPFAQKMERTSYADKWRNILRSCGKELKNEARLLSVCTFTY</sequence>
<organism evidence="1 2">
    <name type="scientific">Malus domestica</name>
    <name type="common">Apple</name>
    <name type="synonym">Pyrus malus</name>
    <dbReference type="NCBI Taxonomy" id="3750"/>
    <lineage>
        <taxon>Eukaryota</taxon>
        <taxon>Viridiplantae</taxon>
        <taxon>Streptophyta</taxon>
        <taxon>Embryophyta</taxon>
        <taxon>Tracheophyta</taxon>
        <taxon>Spermatophyta</taxon>
        <taxon>Magnoliopsida</taxon>
        <taxon>eudicotyledons</taxon>
        <taxon>Gunneridae</taxon>
        <taxon>Pentapetalae</taxon>
        <taxon>rosids</taxon>
        <taxon>fabids</taxon>
        <taxon>Rosales</taxon>
        <taxon>Rosaceae</taxon>
        <taxon>Amygdaloideae</taxon>
        <taxon>Maleae</taxon>
        <taxon>Malus</taxon>
    </lineage>
</organism>
<evidence type="ECO:0000313" key="1">
    <source>
        <dbReference type="EMBL" id="RXI01256.1"/>
    </source>
</evidence>
<reference evidence="1 2" key="1">
    <citation type="submission" date="2018-10" db="EMBL/GenBank/DDBJ databases">
        <title>A high-quality apple genome assembly.</title>
        <authorList>
            <person name="Hu J."/>
        </authorList>
    </citation>
    <scope>NUCLEOTIDE SEQUENCE [LARGE SCALE GENOMIC DNA]</scope>
    <source>
        <strain evidence="2">cv. HFTH1</strain>
        <tissue evidence="1">Young leaf</tissue>
    </source>
</reference>
<comment type="caution">
    <text evidence="1">The sequence shown here is derived from an EMBL/GenBank/DDBJ whole genome shotgun (WGS) entry which is preliminary data.</text>
</comment>
<dbReference type="PANTHER" id="PTHR47122">
    <property type="entry name" value="MYB-LIKE DNA-BINDING DOMAIN CONTAINING PROTEIN, EXPRESSED"/>
    <property type="match status" value="1"/>
</dbReference>
<keyword evidence="2" id="KW-1185">Reference proteome</keyword>
<dbReference type="CDD" id="cd11660">
    <property type="entry name" value="SANT_TRF"/>
    <property type="match status" value="1"/>
</dbReference>
<accession>A0A498K1D4</accession>
<dbReference type="EMBL" id="RDQH01000330">
    <property type="protein sequence ID" value="RXI01256.1"/>
    <property type="molecule type" value="Genomic_DNA"/>
</dbReference>
<evidence type="ECO:0008006" key="3">
    <source>
        <dbReference type="Google" id="ProtNLM"/>
    </source>
</evidence>
<dbReference type="InterPro" id="IPR009057">
    <property type="entry name" value="Homeodomain-like_sf"/>
</dbReference>
<dbReference type="SUPFAM" id="SSF46689">
    <property type="entry name" value="Homeodomain-like"/>
    <property type="match status" value="1"/>
</dbReference>
<proteinExistence type="predicted"/>
<dbReference type="Proteomes" id="UP000290289">
    <property type="component" value="Chromosome 4"/>
</dbReference>
<protein>
    <recommendedName>
        <fullName evidence="3">Myb-like domain-containing protein</fullName>
    </recommendedName>
</protein>